<name>A0A7T8B9S4_9SPIR</name>
<keyword evidence="4 7" id="KW-0812">Transmembrane</keyword>
<reference evidence="9" key="1">
    <citation type="submission" date="2021-01" db="EMBL/GenBank/DDBJ databases">
        <title>Description of Breznakiella homolactica.</title>
        <authorList>
            <person name="Song Y."/>
            <person name="Brune A."/>
        </authorList>
    </citation>
    <scope>NUCLEOTIDE SEQUENCE</scope>
    <source>
        <strain evidence="9">RmG30</strain>
    </source>
</reference>
<dbReference type="PANTHER" id="PTHR43744">
    <property type="entry name" value="ABC TRANSPORTER PERMEASE PROTEIN MG189-RELATED-RELATED"/>
    <property type="match status" value="1"/>
</dbReference>
<feature type="transmembrane region" description="Helical" evidence="7">
    <location>
        <begin position="115"/>
        <end position="138"/>
    </location>
</feature>
<feature type="transmembrane region" description="Helical" evidence="7">
    <location>
        <begin position="189"/>
        <end position="211"/>
    </location>
</feature>
<dbReference type="AlphaFoldDB" id="A0A7T8B9S4"/>
<evidence type="ECO:0000313" key="10">
    <source>
        <dbReference type="Proteomes" id="UP000595917"/>
    </source>
</evidence>
<keyword evidence="6 7" id="KW-0472">Membrane</keyword>
<evidence type="ECO:0000259" key="8">
    <source>
        <dbReference type="PROSITE" id="PS50928"/>
    </source>
</evidence>
<keyword evidence="3" id="KW-1003">Cell membrane</keyword>
<keyword evidence="10" id="KW-1185">Reference proteome</keyword>
<dbReference type="GO" id="GO:0005886">
    <property type="term" value="C:plasma membrane"/>
    <property type="evidence" value="ECO:0007669"/>
    <property type="project" value="UniProtKB-SubCell"/>
</dbReference>
<evidence type="ECO:0000313" key="9">
    <source>
        <dbReference type="EMBL" id="QQO09904.1"/>
    </source>
</evidence>
<evidence type="ECO:0000256" key="3">
    <source>
        <dbReference type="ARBA" id="ARBA00022475"/>
    </source>
</evidence>
<sequence length="283" mass="32393">MQEIKVRSFSLKKIPFKLIIIYAVLLFFVLLINYPFIWMVATSLKSRTEVFTIPSRLFPAVPIWSNYAHAWALAPWAKYFFNTIIAAVVPTVGQMFFGALAAYAFTRNFRGSKIIFTFFLGTMMIPMQATLVPNYVILRNLSWINTYQGLTIPFITSAFSIFLLRQYFLTIPKDYEDAAVIDGSGPFYYLFRILVPLSKSALITVALFAFMDRWNDYIWPLIMTTKDTMRTVQVGMAVFQSESGTEWTYLMAASTFVSLPGIILFLIVQRRFIDGVMMSGVKG</sequence>
<dbReference type="PROSITE" id="PS50928">
    <property type="entry name" value="ABC_TM1"/>
    <property type="match status" value="1"/>
</dbReference>
<dbReference type="SUPFAM" id="SSF161098">
    <property type="entry name" value="MetI-like"/>
    <property type="match status" value="1"/>
</dbReference>
<evidence type="ECO:0000256" key="7">
    <source>
        <dbReference type="RuleBase" id="RU363032"/>
    </source>
</evidence>
<protein>
    <submittedName>
        <fullName evidence="9">Carbohydrate ABC transporter permease</fullName>
    </submittedName>
</protein>
<dbReference type="PANTHER" id="PTHR43744:SF12">
    <property type="entry name" value="ABC TRANSPORTER PERMEASE PROTEIN MG189-RELATED"/>
    <property type="match status" value="1"/>
</dbReference>
<dbReference type="KEGG" id="bhc:JFL75_03055"/>
<feature type="transmembrane region" description="Helical" evidence="7">
    <location>
        <begin position="247"/>
        <end position="268"/>
    </location>
</feature>
<dbReference type="EMBL" id="CP067089">
    <property type="protein sequence ID" value="QQO09904.1"/>
    <property type="molecule type" value="Genomic_DNA"/>
</dbReference>
<evidence type="ECO:0000256" key="6">
    <source>
        <dbReference type="ARBA" id="ARBA00023136"/>
    </source>
</evidence>
<feature type="transmembrane region" description="Helical" evidence="7">
    <location>
        <begin position="150"/>
        <end position="168"/>
    </location>
</feature>
<dbReference type="Proteomes" id="UP000595917">
    <property type="component" value="Chromosome"/>
</dbReference>
<keyword evidence="2 7" id="KW-0813">Transport</keyword>
<dbReference type="InterPro" id="IPR000515">
    <property type="entry name" value="MetI-like"/>
</dbReference>
<dbReference type="Pfam" id="PF00528">
    <property type="entry name" value="BPD_transp_1"/>
    <property type="match status" value="1"/>
</dbReference>
<feature type="transmembrane region" description="Helical" evidence="7">
    <location>
        <begin position="20"/>
        <end position="41"/>
    </location>
</feature>
<dbReference type="Gene3D" id="1.10.3720.10">
    <property type="entry name" value="MetI-like"/>
    <property type="match status" value="1"/>
</dbReference>
<feature type="transmembrane region" description="Helical" evidence="7">
    <location>
        <begin position="79"/>
        <end position="103"/>
    </location>
</feature>
<dbReference type="CDD" id="cd06261">
    <property type="entry name" value="TM_PBP2"/>
    <property type="match status" value="1"/>
</dbReference>
<dbReference type="GO" id="GO:0055085">
    <property type="term" value="P:transmembrane transport"/>
    <property type="evidence" value="ECO:0007669"/>
    <property type="project" value="InterPro"/>
</dbReference>
<accession>A0A7T8B9S4</accession>
<dbReference type="InterPro" id="IPR035906">
    <property type="entry name" value="MetI-like_sf"/>
</dbReference>
<dbReference type="RefSeq" id="WP_215627208.1">
    <property type="nucleotide sequence ID" value="NZ_CP067089.2"/>
</dbReference>
<evidence type="ECO:0000256" key="1">
    <source>
        <dbReference type="ARBA" id="ARBA00004651"/>
    </source>
</evidence>
<comment type="subcellular location">
    <subcellularLocation>
        <location evidence="1 7">Cell membrane</location>
        <topology evidence="1 7">Multi-pass membrane protein</topology>
    </subcellularLocation>
</comment>
<comment type="similarity">
    <text evidence="7">Belongs to the binding-protein-dependent transport system permease family.</text>
</comment>
<evidence type="ECO:0000256" key="4">
    <source>
        <dbReference type="ARBA" id="ARBA00022692"/>
    </source>
</evidence>
<proteinExistence type="inferred from homology"/>
<evidence type="ECO:0000256" key="5">
    <source>
        <dbReference type="ARBA" id="ARBA00022989"/>
    </source>
</evidence>
<feature type="domain" description="ABC transmembrane type-1" evidence="8">
    <location>
        <begin position="80"/>
        <end position="268"/>
    </location>
</feature>
<organism evidence="9 10">
    <name type="scientific">Breznakiella homolactica</name>
    <dbReference type="NCBI Taxonomy" id="2798577"/>
    <lineage>
        <taxon>Bacteria</taxon>
        <taxon>Pseudomonadati</taxon>
        <taxon>Spirochaetota</taxon>
        <taxon>Spirochaetia</taxon>
        <taxon>Spirochaetales</taxon>
        <taxon>Breznakiellaceae</taxon>
        <taxon>Breznakiella</taxon>
    </lineage>
</organism>
<keyword evidence="5 7" id="KW-1133">Transmembrane helix</keyword>
<gene>
    <name evidence="9" type="ORF">JFL75_03055</name>
</gene>
<evidence type="ECO:0000256" key="2">
    <source>
        <dbReference type="ARBA" id="ARBA00022448"/>
    </source>
</evidence>